<feature type="chain" id="PRO_5044024248" evidence="1">
    <location>
        <begin position="20"/>
        <end position="138"/>
    </location>
</feature>
<accession>A0AAV9UP19</accession>
<protein>
    <submittedName>
        <fullName evidence="2">Uncharacterized protein</fullName>
    </submittedName>
</protein>
<gene>
    <name evidence="2" type="ORF">TWF696_007490</name>
</gene>
<evidence type="ECO:0000313" key="3">
    <source>
        <dbReference type="Proteomes" id="UP001375240"/>
    </source>
</evidence>
<keyword evidence="3" id="KW-1185">Reference proteome</keyword>
<keyword evidence="1" id="KW-0732">Signal</keyword>
<organism evidence="2 3">
    <name type="scientific">Orbilia brochopaga</name>
    <dbReference type="NCBI Taxonomy" id="3140254"/>
    <lineage>
        <taxon>Eukaryota</taxon>
        <taxon>Fungi</taxon>
        <taxon>Dikarya</taxon>
        <taxon>Ascomycota</taxon>
        <taxon>Pezizomycotina</taxon>
        <taxon>Orbiliomycetes</taxon>
        <taxon>Orbiliales</taxon>
        <taxon>Orbiliaceae</taxon>
        <taxon>Orbilia</taxon>
    </lineage>
</organism>
<evidence type="ECO:0000256" key="1">
    <source>
        <dbReference type="SAM" id="SignalP"/>
    </source>
</evidence>
<proteinExistence type="predicted"/>
<reference evidence="2 3" key="1">
    <citation type="submission" date="2019-10" db="EMBL/GenBank/DDBJ databases">
        <authorList>
            <person name="Palmer J.M."/>
        </authorList>
    </citation>
    <scope>NUCLEOTIDE SEQUENCE [LARGE SCALE GENOMIC DNA]</scope>
    <source>
        <strain evidence="2 3">TWF696</strain>
    </source>
</reference>
<evidence type="ECO:0000313" key="2">
    <source>
        <dbReference type="EMBL" id="KAK6343832.1"/>
    </source>
</evidence>
<dbReference type="AlphaFoldDB" id="A0AAV9UP19"/>
<feature type="signal peptide" evidence="1">
    <location>
        <begin position="1"/>
        <end position="19"/>
    </location>
</feature>
<dbReference type="Proteomes" id="UP001375240">
    <property type="component" value="Unassembled WGS sequence"/>
</dbReference>
<sequence>MQFFTLASLLLVSIPAALASPIAAPTEYYALADATTTSSSTITPAPAASAPATPLCPFSKTVTGQRSCTAPACEEPMFCAAMIVQQDFPCECFDKPPSTTTIMPRCPSDCECSIPTQFVVPKGCKPTAAPKAKGYGYY</sequence>
<comment type="caution">
    <text evidence="2">The sequence shown here is derived from an EMBL/GenBank/DDBJ whole genome shotgun (WGS) entry which is preliminary data.</text>
</comment>
<dbReference type="EMBL" id="JAVHNQ010000006">
    <property type="protein sequence ID" value="KAK6343832.1"/>
    <property type="molecule type" value="Genomic_DNA"/>
</dbReference>
<name>A0AAV9UP19_9PEZI</name>